<dbReference type="InterPro" id="IPR005243">
    <property type="entry name" value="THIRX-like_proc"/>
</dbReference>
<dbReference type="PANTHER" id="PTHR36450:SF1">
    <property type="entry name" value="THIOREDOXIN"/>
    <property type="match status" value="1"/>
</dbReference>
<dbReference type="PANTHER" id="PTHR36450">
    <property type="entry name" value="THIOREDOXIN"/>
    <property type="match status" value="1"/>
</dbReference>
<dbReference type="PIRSF" id="PIRSF037031">
    <property type="entry name" value="Redox_disulphide_2"/>
    <property type="match status" value="1"/>
</dbReference>
<gene>
    <name evidence="4" type="ORF">Voc01_031240</name>
</gene>
<name>A0A8J3ZQA0_9ACTN</name>
<comment type="caution">
    <text evidence="4">The sequence shown here is derived from an EMBL/GenBank/DDBJ whole genome shotgun (WGS) entry which is preliminary data.</text>
</comment>
<keyword evidence="5" id="KW-1185">Reference proteome</keyword>
<evidence type="ECO:0000256" key="1">
    <source>
        <dbReference type="PIRSR" id="PIRSR037031-50"/>
    </source>
</evidence>
<dbReference type="RefSeq" id="WP_203928156.1">
    <property type="nucleotide sequence ID" value="NZ_BOPH01000038.1"/>
</dbReference>
<dbReference type="Pfam" id="PF13192">
    <property type="entry name" value="Thioredoxin_3"/>
    <property type="match status" value="1"/>
</dbReference>
<dbReference type="Proteomes" id="UP000635606">
    <property type="component" value="Unassembled WGS sequence"/>
</dbReference>
<proteinExistence type="predicted"/>
<dbReference type="AlphaFoldDB" id="A0A8J3ZQA0"/>
<dbReference type="NCBIfam" id="TIGR00412">
    <property type="entry name" value="redox_disulf_2"/>
    <property type="match status" value="1"/>
</dbReference>
<feature type="domain" description="Thioredoxin-like fold" evidence="3">
    <location>
        <begin position="2"/>
        <end position="76"/>
    </location>
</feature>
<evidence type="ECO:0000256" key="2">
    <source>
        <dbReference type="PIRSR" id="PIRSR037031-51"/>
    </source>
</evidence>
<dbReference type="SUPFAM" id="SSF52833">
    <property type="entry name" value="Thioredoxin-like"/>
    <property type="match status" value="1"/>
</dbReference>
<feature type="active site" description="Nucleophile" evidence="1">
    <location>
        <position position="11"/>
    </location>
</feature>
<feature type="active site" description="Nucleophile" evidence="1">
    <location>
        <position position="14"/>
    </location>
</feature>
<evidence type="ECO:0000259" key="3">
    <source>
        <dbReference type="Pfam" id="PF13192"/>
    </source>
</evidence>
<keyword evidence="2" id="KW-0676">Redox-active center</keyword>
<keyword evidence="2" id="KW-1015">Disulfide bond</keyword>
<accession>A0A8J3ZQA0</accession>
<dbReference type="Gene3D" id="3.40.30.10">
    <property type="entry name" value="Glutaredoxin"/>
    <property type="match status" value="1"/>
</dbReference>
<protein>
    <submittedName>
        <fullName evidence="4">Redox-active disulfide protein 2</fullName>
    </submittedName>
</protein>
<organism evidence="4 5">
    <name type="scientific">Virgisporangium ochraceum</name>
    <dbReference type="NCBI Taxonomy" id="65505"/>
    <lineage>
        <taxon>Bacteria</taxon>
        <taxon>Bacillati</taxon>
        <taxon>Actinomycetota</taxon>
        <taxon>Actinomycetes</taxon>
        <taxon>Micromonosporales</taxon>
        <taxon>Micromonosporaceae</taxon>
        <taxon>Virgisporangium</taxon>
    </lineage>
</organism>
<evidence type="ECO:0000313" key="5">
    <source>
        <dbReference type="Proteomes" id="UP000635606"/>
    </source>
</evidence>
<evidence type="ECO:0000313" key="4">
    <source>
        <dbReference type="EMBL" id="GIJ68207.1"/>
    </source>
</evidence>
<reference evidence="4" key="1">
    <citation type="submission" date="2021-01" db="EMBL/GenBank/DDBJ databases">
        <title>Whole genome shotgun sequence of Virgisporangium ochraceum NBRC 16418.</title>
        <authorList>
            <person name="Komaki H."/>
            <person name="Tamura T."/>
        </authorList>
    </citation>
    <scope>NUCLEOTIDE SEQUENCE</scope>
    <source>
        <strain evidence="4">NBRC 16418</strain>
    </source>
</reference>
<feature type="disulfide bond" description="Redox-active" evidence="2">
    <location>
        <begin position="11"/>
        <end position="14"/>
    </location>
</feature>
<sequence length="82" mass="8759">MMHIKILGPGCGNCHALERVTRDAVTDLGITAEIIAVTDYPTIVGYGVMSTPALVIDEQVVLSGRIPSTDQIHELLGGAWTR</sequence>
<dbReference type="EMBL" id="BOPH01000038">
    <property type="protein sequence ID" value="GIJ68207.1"/>
    <property type="molecule type" value="Genomic_DNA"/>
</dbReference>
<dbReference type="InterPro" id="IPR012336">
    <property type="entry name" value="Thioredoxin-like_fold"/>
</dbReference>
<dbReference type="InterPro" id="IPR036249">
    <property type="entry name" value="Thioredoxin-like_sf"/>
</dbReference>